<dbReference type="STRING" id="1798664.A3C93_00600"/>
<sequence>MKNERSGAGEVNISAAKEVLARAEGGGADREEINDMIGTLQELQNEAGIDTPEIRATLAGLVAARGE</sequence>
<evidence type="ECO:0000313" key="2">
    <source>
        <dbReference type="Proteomes" id="UP000178636"/>
    </source>
</evidence>
<gene>
    <name evidence="1" type="ORF">A3C93_00600</name>
</gene>
<organism evidence="1 2">
    <name type="scientific">Candidatus Lloydbacteria bacterium RIFCSPHIGHO2_02_FULL_54_17</name>
    <dbReference type="NCBI Taxonomy" id="1798664"/>
    <lineage>
        <taxon>Bacteria</taxon>
        <taxon>Candidatus Lloydiibacteriota</taxon>
    </lineage>
</organism>
<name>A0A1G2DGQ0_9BACT</name>
<evidence type="ECO:0000313" key="1">
    <source>
        <dbReference type="EMBL" id="OGZ12141.1"/>
    </source>
</evidence>
<dbReference type="EMBL" id="MHLO01000023">
    <property type="protein sequence ID" value="OGZ12141.1"/>
    <property type="molecule type" value="Genomic_DNA"/>
</dbReference>
<accession>A0A1G2DGQ0</accession>
<proteinExistence type="predicted"/>
<dbReference type="AlphaFoldDB" id="A0A1G2DGQ0"/>
<comment type="caution">
    <text evidence="1">The sequence shown here is derived from an EMBL/GenBank/DDBJ whole genome shotgun (WGS) entry which is preliminary data.</text>
</comment>
<reference evidence="1 2" key="1">
    <citation type="journal article" date="2016" name="Nat. Commun.">
        <title>Thousands of microbial genomes shed light on interconnected biogeochemical processes in an aquifer system.</title>
        <authorList>
            <person name="Anantharaman K."/>
            <person name="Brown C.T."/>
            <person name="Hug L.A."/>
            <person name="Sharon I."/>
            <person name="Castelle C.J."/>
            <person name="Probst A.J."/>
            <person name="Thomas B.C."/>
            <person name="Singh A."/>
            <person name="Wilkins M.J."/>
            <person name="Karaoz U."/>
            <person name="Brodie E.L."/>
            <person name="Williams K.H."/>
            <person name="Hubbard S.S."/>
            <person name="Banfield J.F."/>
        </authorList>
    </citation>
    <scope>NUCLEOTIDE SEQUENCE [LARGE SCALE GENOMIC DNA]</scope>
</reference>
<protein>
    <submittedName>
        <fullName evidence="1">Uncharacterized protein</fullName>
    </submittedName>
</protein>
<dbReference type="Proteomes" id="UP000178636">
    <property type="component" value="Unassembled WGS sequence"/>
</dbReference>